<evidence type="ECO:0000256" key="6">
    <source>
        <dbReference type="ARBA" id="ARBA00022725"/>
    </source>
</evidence>
<organism evidence="20 21">
    <name type="scientific">Caenorhabditis remanei</name>
    <name type="common">Caenorhabditis vulgaris</name>
    <dbReference type="NCBI Taxonomy" id="31234"/>
    <lineage>
        <taxon>Eukaryota</taxon>
        <taxon>Metazoa</taxon>
        <taxon>Ecdysozoa</taxon>
        <taxon>Nematoda</taxon>
        <taxon>Chromadorea</taxon>
        <taxon>Rhabditida</taxon>
        <taxon>Rhabditina</taxon>
        <taxon>Rhabditomorpha</taxon>
        <taxon>Rhabditoidea</taxon>
        <taxon>Rhabditidae</taxon>
        <taxon>Peloderinae</taxon>
        <taxon>Caenorhabditis</taxon>
    </lineage>
</organism>
<feature type="transmembrane region" description="Helical" evidence="19">
    <location>
        <begin position="248"/>
        <end position="266"/>
    </location>
</feature>
<evidence type="ECO:0000256" key="8">
    <source>
        <dbReference type="ARBA" id="ARBA00023069"/>
    </source>
</evidence>
<dbReference type="EMBL" id="WUAV01000006">
    <property type="protein sequence ID" value="KAF1748195.1"/>
    <property type="molecule type" value="Genomic_DNA"/>
</dbReference>
<dbReference type="RefSeq" id="XP_053579548.1">
    <property type="nucleotide sequence ID" value="XM_053735982.1"/>
</dbReference>
<comment type="subcellular location">
    <subcellularLocation>
        <location evidence="1">Cell projection</location>
        <location evidence="1">Cilium membrane</location>
        <topology evidence="1">Multi-pass membrane protein</topology>
    </subcellularLocation>
</comment>
<keyword evidence="8" id="KW-0969">Cilium</keyword>
<evidence type="ECO:0000256" key="17">
    <source>
        <dbReference type="ARBA" id="ARBA00078653"/>
    </source>
</evidence>
<feature type="transmembrane region" description="Helical" evidence="19">
    <location>
        <begin position="93"/>
        <end position="113"/>
    </location>
</feature>
<evidence type="ECO:0000256" key="11">
    <source>
        <dbReference type="ARBA" id="ARBA00023180"/>
    </source>
</evidence>
<keyword evidence="11" id="KW-0325">Glycoprotein</keyword>
<keyword evidence="9 19" id="KW-0472">Membrane</keyword>
<keyword evidence="3" id="KW-0145">Chemotaxis</keyword>
<dbReference type="GeneID" id="9822052"/>
<keyword evidence="7 19" id="KW-1133">Transmembrane helix</keyword>
<evidence type="ECO:0000256" key="18">
    <source>
        <dbReference type="ARBA" id="ARBA00082489"/>
    </source>
</evidence>
<feature type="transmembrane region" description="Helical" evidence="19">
    <location>
        <begin position="286"/>
        <end position="306"/>
    </location>
</feature>
<reference evidence="20 21" key="1">
    <citation type="submission" date="2019-12" db="EMBL/GenBank/DDBJ databases">
        <title>Chromosome-level assembly of the Caenorhabditis remanei genome.</title>
        <authorList>
            <person name="Teterina A.A."/>
            <person name="Willis J.H."/>
            <person name="Phillips P.C."/>
        </authorList>
    </citation>
    <scope>NUCLEOTIDE SEQUENCE [LARGE SCALE GENOMIC DNA]</scope>
    <source>
        <strain evidence="20 21">PX506</strain>
        <tissue evidence="20">Whole organism</tissue>
    </source>
</reference>
<evidence type="ECO:0000256" key="16">
    <source>
        <dbReference type="ARBA" id="ARBA00067967"/>
    </source>
</evidence>
<gene>
    <name evidence="20" type="ORF">GCK72_024662</name>
</gene>
<dbReference type="GO" id="GO:0006935">
    <property type="term" value="P:chemotaxis"/>
    <property type="evidence" value="ECO:0007669"/>
    <property type="project" value="UniProtKB-KW"/>
</dbReference>
<feature type="transmembrane region" description="Helical" evidence="19">
    <location>
        <begin position="15"/>
        <end position="32"/>
    </location>
</feature>
<dbReference type="GO" id="GO:0060170">
    <property type="term" value="C:ciliary membrane"/>
    <property type="evidence" value="ECO:0007669"/>
    <property type="project" value="UniProtKB-SubCell"/>
</dbReference>
<evidence type="ECO:0000313" key="21">
    <source>
        <dbReference type="Proteomes" id="UP000483820"/>
    </source>
</evidence>
<comment type="caution">
    <text evidence="20">The sequence shown here is derived from an EMBL/GenBank/DDBJ whole genome shotgun (WGS) entry which is preliminary data.</text>
</comment>
<keyword evidence="12" id="KW-0966">Cell projection</keyword>
<accession>A0A6A5G0J7</accession>
<evidence type="ECO:0000256" key="1">
    <source>
        <dbReference type="ARBA" id="ARBA00004272"/>
    </source>
</evidence>
<dbReference type="AlphaFoldDB" id="A0A6A5G0J7"/>
<dbReference type="PANTHER" id="PTHR22943">
    <property type="entry name" value="7-TRANSMEMBRANE DOMAIN RECEPTOR C.ELEGANS"/>
    <property type="match status" value="1"/>
</dbReference>
<evidence type="ECO:0000256" key="13">
    <source>
        <dbReference type="ARBA" id="ARBA00054965"/>
    </source>
</evidence>
<evidence type="ECO:0000256" key="4">
    <source>
        <dbReference type="ARBA" id="ARBA00022606"/>
    </source>
</evidence>
<dbReference type="KEGG" id="crq:GCK72_024662"/>
<sequence length="382" mass="44344">MSGEFWITLVDTADIVGFTMTFCVNIVLLGLLRTRGKNLGTYKYLMAFFSVFSIFYAIIESILRPIMHIENATFFLISRKRFNYSTRLGKINSAFYCACFATSFVVSGVHFVYRFFATCKPDLLRLFNMPYLLLWPFGCSIPVTMWASVSYFLYPDTEYTEAAVSNVLKTHYNWIKKENVSYIAYVYYQYDENGVKYVYIKNLLGCFVHYFVMSMTFVVMFYCGYATWRTMNEHKEVSNKTRQLQSQLFKALVLQTLIPSIFMYAPTGVMFIAPFFNIDLNANANFIVFCSFLYPGLDPLILIFIIRDFRQTIFNEKTNEEKCGNGEWKCDSRRRVHQFQIVVVECLGTENHAFTCLVDLTESPDVFVSVSQSTDLINSVLL</sequence>
<comment type="subunit">
    <text evidence="15">Interacts with odr-4.</text>
</comment>
<dbReference type="GO" id="GO:0038022">
    <property type="term" value="F:G protein-coupled olfactory receptor activity"/>
    <property type="evidence" value="ECO:0007669"/>
    <property type="project" value="TreeGrafter"/>
</dbReference>
<evidence type="ECO:0000256" key="14">
    <source>
        <dbReference type="ARBA" id="ARBA00061678"/>
    </source>
</evidence>
<dbReference type="Pfam" id="PF10326">
    <property type="entry name" value="7TM_GPCR_Str"/>
    <property type="match status" value="1"/>
</dbReference>
<dbReference type="GO" id="GO:0042048">
    <property type="term" value="P:olfactory behavior"/>
    <property type="evidence" value="ECO:0007669"/>
    <property type="project" value="TreeGrafter"/>
</dbReference>
<dbReference type="PANTHER" id="PTHR22943:SF116">
    <property type="entry name" value="SERPENTINE RECEPTOR CLASS R-10"/>
    <property type="match status" value="1"/>
</dbReference>
<dbReference type="InterPro" id="IPR019428">
    <property type="entry name" value="7TM_GPCR_serpentine_rcpt_Str"/>
</dbReference>
<evidence type="ECO:0000256" key="2">
    <source>
        <dbReference type="ARBA" id="ARBA00022475"/>
    </source>
</evidence>
<evidence type="ECO:0000256" key="5">
    <source>
        <dbReference type="ARBA" id="ARBA00022692"/>
    </source>
</evidence>
<feature type="transmembrane region" description="Helical" evidence="19">
    <location>
        <begin position="44"/>
        <end position="63"/>
    </location>
</feature>
<keyword evidence="4" id="KW-0716">Sensory transduction</keyword>
<dbReference type="Proteomes" id="UP000483820">
    <property type="component" value="Chromosome X"/>
</dbReference>
<dbReference type="FunFam" id="1.20.1070.10:FF:000128">
    <property type="entry name" value="Seven TM Receptor"/>
    <property type="match status" value="1"/>
</dbReference>
<keyword evidence="6" id="KW-0552">Olfaction</keyword>
<evidence type="ECO:0000256" key="3">
    <source>
        <dbReference type="ARBA" id="ARBA00022500"/>
    </source>
</evidence>
<keyword evidence="2" id="KW-1003">Cell membrane</keyword>
<evidence type="ECO:0000256" key="15">
    <source>
        <dbReference type="ARBA" id="ARBA00064300"/>
    </source>
</evidence>
<feature type="transmembrane region" description="Helical" evidence="19">
    <location>
        <begin position="133"/>
        <end position="154"/>
    </location>
</feature>
<keyword evidence="5 19" id="KW-0812">Transmembrane</keyword>
<keyword evidence="10" id="KW-0675">Receptor</keyword>
<evidence type="ECO:0000256" key="9">
    <source>
        <dbReference type="ARBA" id="ARBA00023136"/>
    </source>
</evidence>
<dbReference type="CTD" id="9822052"/>
<evidence type="ECO:0000256" key="12">
    <source>
        <dbReference type="ARBA" id="ARBA00023273"/>
    </source>
</evidence>
<dbReference type="SUPFAM" id="SSF81321">
    <property type="entry name" value="Family A G protein-coupled receptor-like"/>
    <property type="match status" value="1"/>
</dbReference>
<name>A0A6A5G0J7_CAERE</name>
<evidence type="ECO:0000256" key="7">
    <source>
        <dbReference type="ARBA" id="ARBA00022989"/>
    </source>
</evidence>
<comment type="function">
    <text evidence="13">An odorant receptor which affects chemotaxis to the volatile odorant diacetyl. Specifies AWA neuronal cell fate via the odr-7 pathway.</text>
</comment>
<dbReference type="Gene3D" id="1.20.1070.10">
    <property type="entry name" value="Rhodopsin 7-helix transmembrane proteins"/>
    <property type="match status" value="1"/>
</dbReference>
<evidence type="ECO:0000256" key="10">
    <source>
        <dbReference type="ARBA" id="ARBA00023170"/>
    </source>
</evidence>
<protein>
    <recommendedName>
        <fullName evidence="16">Serpentine receptor class r-10</fullName>
    </recommendedName>
    <alternativeName>
        <fullName evidence="17">Odorant response abnormal protein 10</fullName>
    </alternativeName>
    <alternativeName>
        <fullName evidence="18">Olfactory receptor 10</fullName>
    </alternativeName>
</protein>
<proteinExistence type="inferred from homology"/>
<evidence type="ECO:0000256" key="19">
    <source>
        <dbReference type="SAM" id="Phobius"/>
    </source>
</evidence>
<feature type="transmembrane region" description="Helical" evidence="19">
    <location>
        <begin position="207"/>
        <end position="228"/>
    </location>
</feature>
<evidence type="ECO:0000313" key="20">
    <source>
        <dbReference type="EMBL" id="KAF1748195.1"/>
    </source>
</evidence>
<comment type="similarity">
    <text evidence="14">Belongs to the nematode receptor-like protein str family.</text>
</comment>